<dbReference type="PANTHER" id="PTHR34472:SF1">
    <property type="entry name" value="SULFUR CARRIER PROTEIN THIS"/>
    <property type="match status" value="1"/>
</dbReference>
<dbReference type="InterPro" id="IPR016155">
    <property type="entry name" value="Mopterin_synth/thiamin_S_b"/>
</dbReference>
<gene>
    <name evidence="1" type="primary">thiS</name>
    <name evidence="1" type="ORF">DHM44_05490</name>
</gene>
<dbReference type="InterPro" id="IPR012675">
    <property type="entry name" value="Beta-grasp_dom_sf"/>
</dbReference>
<dbReference type="Pfam" id="PF02597">
    <property type="entry name" value="ThiS"/>
    <property type="match status" value="1"/>
</dbReference>
<evidence type="ECO:0000313" key="2">
    <source>
        <dbReference type="Proteomes" id="UP000262325"/>
    </source>
</evidence>
<dbReference type="Gene3D" id="3.10.20.30">
    <property type="match status" value="1"/>
</dbReference>
<name>A0A3D5QBA2_FLESI</name>
<accession>A0A3D5QBA2</accession>
<dbReference type="Proteomes" id="UP000262325">
    <property type="component" value="Unassembled WGS sequence"/>
</dbReference>
<dbReference type="SUPFAM" id="SSF54285">
    <property type="entry name" value="MoaD/ThiS"/>
    <property type="match status" value="1"/>
</dbReference>
<sequence length="66" mass="7436">MNIIVNGKKREIAESLTVKELLKQFDIKPDSVVVELNRDIIGQEQFGITKIKENDQLEIVHFVGGG</sequence>
<dbReference type="EMBL" id="DPPF01000111">
    <property type="protein sequence ID" value="HCW93117.1"/>
    <property type="molecule type" value="Genomic_DNA"/>
</dbReference>
<dbReference type="InterPro" id="IPR003749">
    <property type="entry name" value="ThiS/MoaD-like"/>
</dbReference>
<comment type="caution">
    <text evidence="1">The sequence shown here is derived from an EMBL/GenBank/DDBJ whole genome shotgun (WGS) entry which is preliminary data.</text>
</comment>
<proteinExistence type="predicted"/>
<dbReference type="NCBIfam" id="TIGR01683">
    <property type="entry name" value="thiS"/>
    <property type="match status" value="1"/>
</dbReference>
<dbReference type="RefSeq" id="WP_273266108.1">
    <property type="nucleotide sequence ID" value="NZ_JAAZVV010000052.1"/>
</dbReference>
<dbReference type="CDD" id="cd00565">
    <property type="entry name" value="Ubl_ThiS"/>
    <property type="match status" value="1"/>
</dbReference>
<reference evidence="1 2" key="1">
    <citation type="journal article" date="2018" name="Nat. Biotechnol.">
        <title>A standardized bacterial taxonomy based on genome phylogeny substantially revises the tree of life.</title>
        <authorList>
            <person name="Parks D.H."/>
            <person name="Chuvochina M."/>
            <person name="Waite D.W."/>
            <person name="Rinke C."/>
            <person name="Skarshewski A."/>
            <person name="Chaumeil P.A."/>
            <person name="Hugenholtz P."/>
        </authorList>
    </citation>
    <scope>NUCLEOTIDE SEQUENCE [LARGE SCALE GENOMIC DNA]</scope>
    <source>
        <strain evidence="1">UBA8672</strain>
    </source>
</reference>
<evidence type="ECO:0000313" key="1">
    <source>
        <dbReference type="EMBL" id="HCW93117.1"/>
    </source>
</evidence>
<dbReference type="PANTHER" id="PTHR34472">
    <property type="entry name" value="SULFUR CARRIER PROTEIN THIS"/>
    <property type="match status" value="1"/>
</dbReference>
<protein>
    <submittedName>
        <fullName evidence="1">Thiamine biosynthesis protein ThiS</fullName>
    </submittedName>
</protein>
<dbReference type="InterPro" id="IPR010035">
    <property type="entry name" value="Thi_S"/>
</dbReference>
<dbReference type="AlphaFoldDB" id="A0A3D5QBA2"/>
<organism evidence="1 2">
    <name type="scientific">Flexistipes sinusarabici</name>
    <dbReference type="NCBI Taxonomy" id="2352"/>
    <lineage>
        <taxon>Bacteria</taxon>
        <taxon>Pseudomonadati</taxon>
        <taxon>Deferribacterota</taxon>
        <taxon>Deferribacteres</taxon>
        <taxon>Deferribacterales</taxon>
        <taxon>Flexistipitaceae</taxon>
        <taxon>Flexistipes</taxon>
    </lineage>
</organism>